<dbReference type="AlphaFoldDB" id="A0A3P7JQ55"/>
<name>A0A3P7JQ55_LITSI</name>
<dbReference type="Proteomes" id="UP000277928">
    <property type="component" value="Unassembled WGS sequence"/>
</dbReference>
<evidence type="ECO:0000313" key="2">
    <source>
        <dbReference type="Proteomes" id="UP000277928"/>
    </source>
</evidence>
<accession>A0A3P7JQ55</accession>
<keyword evidence="2" id="KW-1185">Reference proteome</keyword>
<reference evidence="1 2" key="1">
    <citation type="submission" date="2018-08" db="EMBL/GenBank/DDBJ databases">
        <authorList>
            <person name="Laetsch R D."/>
            <person name="Stevens L."/>
            <person name="Kumar S."/>
            <person name="Blaxter L. M."/>
        </authorList>
    </citation>
    <scope>NUCLEOTIDE SEQUENCE [LARGE SCALE GENOMIC DNA]</scope>
</reference>
<gene>
    <name evidence="1" type="ORF">NLS_LOCUS10106</name>
</gene>
<evidence type="ECO:0000313" key="1">
    <source>
        <dbReference type="EMBL" id="VDM93253.1"/>
    </source>
</evidence>
<organism evidence="1 2">
    <name type="scientific">Litomosoides sigmodontis</name>
    <name type="common">Filarial nematode worm</name>
    <dbReference type="NCBI Taxonomy" id="42156"/>
    <lineage>
        <taxon>Eukaryota</taxon>
        <taxon>Metazoa</taxon>
        <taxon>Ecdysozoa</taxon>
        <taxon>Nematoda</taxon>
        <taxon>Chromadorea</taxon>
        <taxon>Rhabditida</taxon>
        <taxon>Spirurina</taxon>
        <taxon>Spiruromorpha</taxon>
        <taxon>Filarioidea</taxon>
        <taxon>Onchocercidae</taxon>
        <taxon>Litomosoides</taxon>
    </lineage>
</organism>
<sequence length="96" mass="11142">MSDKYLSFHRCEPSRGVEHTLTGWRFCCIPNSCMACHPCEPSYDASYLLTLPGFRKFQHTYGGLDVTQLEETYATQMYKIHFGWSSFSSILKFIQI</sequence>
<dbReference type="EMBL" id="UYRX01002493">
    <property type="protein sequence ID" value="VDM93253.1"/>
    <property type="molecule type" value="Genomic_DNA"/>
</dbReference>
<protein>
    <submittedName>
        <fullName evidence="1">Uncharacterized protein</fullName>
    </submittedName>
</protein>
<proteinExistence type="predicted"/>